<name>A0A6N2AMM9_SOLCI</name>
<accession>A0A6N2AMM9</accession>
<organism evidence="2">
    <name type="scientific">Solanum chilense</name>
    <name type="common">Tomato</name>
    <name type="synonym">Lycopersicon chilense</name>
    <dbReference type="NCBI Taxonomy" id="4083"/>
    <lineage>
        <taxon>Eukaryota</taxon>
        <taxon>Viridiplantae</taxon>
        <taxon>Streptophyta</taxon>
        <taxon>Embryophyta</taxon>
        <taxon>Tracheophyta</taxon>
        <taxon>Spermatophyta</taxon>
        <taxon>Magnoliopsida</taxon>
        <taxon>eudicotyledons</taxon>
        <taxon>Gunneridae</taxon>
        <taxon>Pentapetalae</taxon>
        <taxon>asterids</taxon>
        <taxon>lamiids</taxon>
        <taxon>Solanales</taxon>
        <taxon>Solanaceae</taxon>
        <taxon>Solanoideae</taxon>
        <taxon>Solaneae</taxon>
        <taxon>Solanum</taxon>
        <taxon>Solanum subgen. Lycopersicon</taxon>
    </lineage>
</organism>
<comment type="caution">
    <text evidence="2">The sequence shown here is derived from an EMBL/GenBank/DDBJ whole genome shotgun (WGS) entry which is preliminary data.</text>
</comment>
<evidence type="ECO:0000256" key="1">
    <source>
        <dbReference type="SAM" id="Phobius"/>
    </source>
</evidence>
<keyword evidence="1" id="KW-0472">Membrane</keyword>
<keyword evidence="1" id="KW-0812">Transmembrane</keyword>
<gene>
    <name evidence="2" type="ORF">EJD97_000867</name>
</gene>
<protein>
    <submittedName>
        <fullName evidence="2">Uncharacterized protein</fullName>
    </submittedName>
</protein>
<evidence type="ECO:0000313" key="2">
    <source>
        <dbReference type="EMBL" id="TMW83732.1"/>
    </source>
</evidence>
<dbReference type="EMBL" id="RXGB01010751">
    <property type="protein sequence ID" value="TMW83732.1"/>
    <property type="molecule type" value="Genomic_DNA"/>
</dbReference>
<reference evidence="2" key="1">
    <citation type="submission" date="2019-05" db="EMBL/GenBank/DDBJ databases">
        <title>The de novo reference genome and transcriptome assemblies of the wild tomato species Solanum chilense.</title>
        <authorList>
            <person name="Stam R."/>
            <person name="Nosenko T."/>
            <person name="Hoerger A.C."/>
            <person name="Stephan W."/>
            <person name="Seidel M.A."/>
            <person name="Kuhn J.M.M."/>
            <person name="Haberer G."/>
            <person name="Tellier A."/>
        </authorList>
    </citation>
    <scope>NUCLEOTIDE SEQUENCE</scope>
    <source>
        <tissue evidence="2">Mature leaves</tissue>
    </source>
</reference>
<keyword evidence="1" id="KW-1133">Transmembrane helix</keyword>
<dbReference type="AlphaFoldDB" id="A0A6N2AMM9"/>
<sequence length="77" mass="9150">MESRLDMNKVKSELDNFNDDLKKMKAIEKKWKNTLAKFKKREKKLWIALFCVCILGVSLVFQRILFLNGEVDSRRLS</sequence>
<proteinExistence type="predicted"/>
<feature type="transmembrane region" description="Helical" evidence="1">
    <location>
        <begin position="45"/>
        <end position="66"/>
    </location>
</feature>